<proteinExistence type="predicted"/>
<dbReference type="Pfam" id="PF04016">
    <property type="entry name" value="DUF364"/>
    <property type="match status" value="1"/>
</dbReference>
<protein>
    <recommendedName>
        <fullName evidence="1">Putative heavy-metal chelation domain-containing protein</fullName>
    </recommendedName>
</protein>
<keyword evidence="3" id="KW-1185">Reference proteome</keyword>
<evidence type="ECO:0000313" key="3">
    <source>
        <dbReference type="Proteomes" id="UP000182517"/>
    </source>
</evidence>
<feature type="domain" description="Putative heavy-metal chelation" evidence="1">
    <location>
        <begin position="158"/>
        <end position="230"/>
    </location>
</feature>
<sequence length="248" mass="26978">MDVLKQALDKLTSVCAVHDVDLSLPVTVRCLTPDEAIGAEASSEFVIKKGKERVIEAHFDGAGGQAFTDHPSDWQGSLDELMQLDLTDTGQRAIVTAGLNAVLRRLDRVTGTIHCRNDEPSRCGEEFTNQLYERFGIVDYGLIGLQPAILEAMGDGFGTARLRVLDLNEDNIGEKRFGVTVWDGEKDLKRLVDWCEIGVATGSSVVNGSINDLLKQFQAAGKPLIFFGNTISGVAALLDLPRLCPYGR</sequence>
<gene>
    <name evidence="2" type="ORF">A7E78_09465</name>
</gene>
<dbReference type="KEGG" id="pef:A7E78_09465"/>
<dbReference type="Gene3D" id="3.40.50.11590">
    <property type="match status" value="1"/>
</dbReference>
<dbReference type="AlphaFoldDB" id="A0A1L3GQ67"/>
<dbReference type="InterPro" id="IPR007161">
    <property type="entry name" value="DUF364"/>
</dbReference>
<dbReference type="Proteomes" id="UP000182517">
    <property type="component" value="Chromosome"/>
</dbReference>
<organism evidence="2 3">
    <name type="scientific">Syntrophotalea acetylenivorans</name>
    <dbReference type="NCBI Taxonomy" id="1842532"/>
    <lineage>
        <taxon>Bacteria</taxon>
        <taxon>Pseudomonadati</taxon>
        <taxon>Thermodesulfobacteriota</taxon>
        <taxon>Desulfuromonadia</taxon>
        <taxon>Desulfuromonadales</taxon>
        <taxon>Syntrophotaleaceae</taxon>
        <taxon>Syntrophotalea</taxon>
    </lineage>
</organism>
<name>A0A1L3GQ67_9BACT</name>
<dbReference type="RefSeq" id="WP_072284003.1">
    <property type="nucleotide sequence ID" value="NZ_CP015519.1"/>
</dbReference>
<evidence type="ECO:0000313" key="2">
    <source>
        <dbReference type="EMBL" id="APG28043.1"/>
    </source>
</evidence>
<evidence type="ECO:0000259" key="1">
    <source>
        <dbReference type="Pfam" id="PF04016"/>
    </source>
</evidence>
<accession>A0A1L3GQ67</accession>
<dbReference type="STRING" id="1842532.A7E78_09465"/>
<dbReference type="OrthoDB" id="3596at2"/>
<dbReference type="EMBL" id="CP015519">
    <property type="protein sequence ID" value="APG28043.1"/>
    <property type="molecule type" value="Genomic_DNA"/>
</dbReference>
<dbReference type="SUPFAM" id="SSF159713">
    <property type="entry name" value="Dhaf3308-like"/>
    <property type="match status" value="1"/>
</dbReference>
<reference evidence="2 3" key="1">
    <citation type="journal article" date="2017" name="Genome Announc.">
        <title>Complete Genome Sequences of Two Acetylene-Fermenting Pelobacter acetylenicus Strains.</title>
        <authorList>
            <person name="Sutton J.M."/>
            <person name="Baesman S.M."/>
            <person name="Fierst J.L."/>
            <person name="Poret-Peterson A.T."/>
            <person name="Oremland R.S."/>
            <person name="Dunlap D.S."/>
            <person name="Akob D.M."/>
        </authorList>
    </citation>
    <scope>NUCLEOTIDE SEQUENCE [LARGE SCALE GENOMIC DNA]</scope>
    <source>
        <strain evidence="2 3">SFB93</strain>
    </source>
</reference>